<keyword evidence="2" id="KW-0489">Methyltransferase</keyword>
<keyword evidence="2" id="KW-0808">Transferase</keyword>
<evidence type="ECO:0000313" key="2">
    <source>
        <dbReference type="EMBL" id="KAG9239313.1"/>
    </source>
</evidence>
<dbReference type="AlphaFoldDB" id="A0A9P7YUH3"/>
<dbReference type="PANTHER" id="PTHR43591:SF105">
    <property type="entry name" value="METHYLTRANSFERASE DOMAIN-CONTAINING PROTEIN-RELATED"/>
    <property type="match status" value="1"/>
</dbReference>
<keyword evidence="3" id="KW-1185">Reference proteome</keyword>
<dbReference type="GO" id="GO:0008168">
    <property type="term" value="F:methyltransferase activity"/>
    <property type="evidence" value="ECO:0007669"/>
    <property type="project" value="UniProtKB-KW"/>
</dbReference>
<dbReference type="InterPro" id="IPR029063">
    <property type="entry name" value="SAM-dependent_MTases_sf"/>
</dbReference>
<dbReference type="CDD" id="cd02440">
    <property type="entry name" value="AdoMet_MTases"/>
    <property type="match status" value="1"/>
</dbReference>
<comment type="caution">
    <text evidence="2">The sequence shown here is derived from an EMBL/GenBank/DDBJ whole genome shotgun (WGS) entry which is preliminary data.</text>
</comment>
<feature type="compositionally biased region" description="Acidic residues" evidence="1">
    <location>
        <begin position="13"/>
        <end position="39"/>
    </location>
</feature>
<dbReference type="SUPFAM" id="SSF53335">
    <property type="entry name" value="S-adenosyl-L-methionine-dependent methyltransferases"/>
    <property type="match status" value="1"/>
</dbReference>
<feature type="compositionally biased region" description="Polar residues" evidence="1">
    <location>
        <begin position="1"/>
        <end position="12"/>
    </location>
</feature>
<accession>A0A9P7YUH3</accession>
<dbReference type="PANTHER" id="PTHR43591">
    <property type="entry name" value="METHYLTRANSFERASE"/>
    <property type="match status" value="1"/>
</dbReference>
<name>A0A9P7YUH3_9HELO</name>
<gene>
    <name evidence="2" type="ORF">BJ875DRAFT_187318</name>
</gene>
<protein>
    <submittedName>
        <fullName evidence="2">Demethylmenaquinone methyltransferase</fullName>
    </submittedName>
</protein>
<dbReference type="Gene3D" id="3.40.50.150">
    <property type="entry name" value="Vaccinia Virus protein VP39"/>
    <property type="match status" value="1"/>
</dbReference>
<evidence type="ECO:0000313" key="3">
    <source>
        <dbReference type="Proteomes" id="UP000824998"/>
    </source>
</evidence>
<feature type="region of interest" description="Disordered" evidence="1">
    <location>
        <begin position="1"/>
        <end position="71"/>
    </location>
</feature>
<dbReference type="Pfam" id="PF13489">
    <property type="entry name" value="Methyltransf_23"/>
    <property type="match status" value="1"/>
</dbReference>
<proteinExistence type="predicted"/>
<evidence type="ECO:0000256" key="1">
    <source>
        <dbReference type="SAM" id="MobiDB-lite"/>
    </source>
</evidence>
<reference evidence="2" key="1">
    <citation type="journal article" date="2021" name="IMA Fungus">
        <title>Genomic characterization of three marine fungi, including Emericellopsis atlantica sp. nov. with signatures of a generalist lifestyle and marine biomass degradation.</title>
        <authorList>
            <person name="Hagestad O.C."/>
            <person name="Hou L."/>
            <person name="Andersen J.H."/>
            <person name="Hansen E.H."/>
            <person name="Altermark B."/>
            <person name="Li C."/>
            <person name="Kuhnert E."/>
            <person name="Cox R.J."/>
            <person name="Crous P.W."/>
            <person name="Spatafora J.W."/>
            <person name="Lail K."/>
            <person name="Amirebrahimi M."/>
            <person name="Lipzen A."/>
            <person name="Pangilinan J."/>
            <person name="Andreopoulos W."/>
            <person name="Hayes R.D."/>
            <person name="Ng V."/>
            <person name="Grigoriev I.V."/>
            <person name="Jackson S.A."/>
            <person name="Sutton T.D.S."/>
            <person name="Dobson A.D.W."/>
            <person name="Rama T."/>
        </authorList>
    </citation>
    <scope>NUCLEOTIDE SEQUENCE</scope>
    <source>
        <strain evidence="2">TRa018bII</strain>
    </source>
</reference>
<sequence length="379" mass="42553">MPSGKQSIGEATTSEDDDQEEYPILEVDGDEDEDEDQSIEDMPVDKDSPYSGSGARTVYHQRRSDQDTLNSTQSLYDSDITYFMIHGRRYCKDYYMPNDEEEQDRTQILHSVYLDLFHQLLTTVPLDKPTKILDIGTGLGEWAMAMGDEYPEAEVIGTDIAKIQPTAVPLNVFFEIDDAEEEGGWTWPEDEFDLIHFRTMAGAFKSWTGIYTESFKHLKPGGYIEVVDFDDHERFMSYFDPSEGIHEWLLAINEASRVIGRPRGAAHLSVEVLESLGFVDVKITDQQIPMGNWPDDPGAQQIGKHFLVAQLCGIEALCLRPLTETMSWDVEKVRAICDVVTQRVRSVALDPEQARGLGFNVRCLTGRKPGGAPLGDGVA</sequence>
<dbReference type="Proteomes" id="UP000824998">
    <property type="component" value="Unassembled WGS sequence"/>
</dbReference>
<dbReference type="GO" id="GO:0032259">
    <property type="term" value="P:methylation"/>
    <property type="evidence" value="ECO:0007669"/>
    <property type="project" value="UniProtKB-KW"/>
</dbReference>
<dbReference type="OrthoDB" id="2013972at2759"/>
<organism evidence="2 3">
    <name type="scientific">Amylocarpus encephaloides</name>
    <dbReference type="NCBI Taxonomy" id="45428"/>
    <lineage>
        <taxon>Eukaryota</taxon>
        <taxon>Fungi</taxon>
        <taxon>Dikarya</taxon>
        <taxon>Ascomycota</taxon>
        <taxon>Pezizomycotina</taxon>
        <taxon>Leotiomycetes</taxon>
        <taxon>Helotiales</taxon>
        <taxon>Helotiales incertae sedis</taxon>
        <taxon>Amylocarpus</taxon>
    </lineage>
</organism>
<dbReference type="EMBL" id="MU251359">
    <property type="protein sequence ID" value="KAG9239313.1"/>
    <property type="molecule type" value="Genomic_DNA"/>
</dbReference>